<feature type="compositionally biased region" description="Basic and acidic residues" evidence="3">
    <location>
        <begin position="170"/>
        <end position="189"/>
    </location>
</feature>
<evidence type="ECO:0000256" key="1">
    <source>
        <dbReference type="ARBA" id="ARBA00022679"/>
    </source>
</evidence>
<feature type="domain" description="N-acetyltransferase" evidence="4">
    <location>
        <begin position="1"/>
        <end position="110"/>
    </location>
</feature>
<keyword evidence="1 5" id="KW-0808">Transferase</keyword>
<dbReference type="InterPro" id="IPR050832">
    <property type="entry name" value="Bact_Acetyltransf"/>
</dbReference>
<dbReference type="Gene3D" id="3.40.630.30">
    <property type="match status" value="1"/>
</dbReference>
<organism evidence="5 6">
    <name type="scientific">Rubellimicrobium rubrum</name>
    <dbReference type="NCBI Taxonomy" id="2585369"/>
    <lineage>
        <taxon>Bacteria</taxon>
        <taxon>Pseudomonadati</taxon>
        <taxon>Pseudomonadota</taxon>
        <taxon>Alphaproteobacteria</taxon>
        <taxon>Rhodobacterales</taxon>
        <taxon>Roseobacteraceae</taxon>
        <taxon>Rubellimicrobium</taxon>
    </lineage>
</organism>
<dbReference type="SUPFAM" id="SSF55729">
    <property type="entry name" value="Acyl-CoA N-acyltransferases (Nat)"/>
    <property type="match status" value="1"/>
</dbReference>
<dbReference type="EMBL" id="VDFU01000023">
    <property type="protein sequence ID" value="TNC47711.1"/>
    <property type="molecule type" value="Genomic_DNA"/>
</dbReference>
<evidence type="ECO:0000313" key="5">
    <source>
        <dbReference type="EMBL" id="TNC47711.1"/>
    </source>
</evidence>
<dbReference type="PANTHER" id="PTHR43877:SF2">
    <property type="entry name" value="AMINOALKYLPHOSPHONATE N-ACETYLTRANSFERASE-RELATED"/>
    <property type="match status" value="1"/>
</dbReference>
<accession>A0A5C4MV64</accession>
<dbReference type="AlphaFoldDB" id="A0A5C4MV64"/>
<dbReference type="InterPro" id="IPR016181">
    <property type="entry name" value="Acyl_CoA_acyltransferase"/>
</dbReference>
<dbReference type="OrthoDB" id="9787920at2"/>
<feature type="region of interest" description="Disordered" evidence="3">
    <location>
        <begin position="170"/>
        <end position="213"/>
    </location>
</feature>
<keyword evidence="2" id="KW-0012">Acyltransferase</keyword>
<gene>
    <name evidence="5" type="ORF">FHG66_15950</name>
</gene>
<evidence type="ECO:0000256" key="2">
    <source>
        <dbReference type="ARBA" id="ARBA00023315"/>
    </source>
</evidence>
<comment type="caution">
    <text evidence="5">The sequence shown here is derived from an EMBL/GenBank/DDBJ whole genome shotgun (WGS) entry which is preliminary data.</text>
</comment>
<dbReference type="PROSITE" id="PS51186">
    <property type="entry name" value="GNAT"/>
    <property type="match status" value="1"/>
</dbReference>
<dbReference type="GO" id="GO:0016747">
    <property type="term" value="F:acyltransferase activity, transferring groups other than amino-acyl groups"/>
    <property type="evidence" value="ECO:0007669"/>
    <property type="project" value="InterPro"/>
</dbReference>
<reference evidence="5 6" key="1">
    <citation type="submission" date="2019-06" db="EMBL/GenBank/DDBJ databases">
        <title>YIM 131921 draft genome.</title>
        <authorList>
            <person name="Jiang L."/>
        </authorList>
    </citation>
    <scope>NUCLEOTIDE SEQUENCE [LARGE SCALE GENOMIC DNA]</scope>
    <source>
        <strain evidence="5 6">YIM 131921</strain>
    </source>
</reference>
<dbReference type="Pfam" id="PF00583">
    <property type="entry name" value="Acetyltransf_1"/>
    <property type="match status" value="1"/>
</dbReference>
<name>A0A5C4MV64_9RHOB</name>
<protein>
    <submittedName>
        <fullName evidence="5">GNAT family N-acetyltransferase</fullName>
    </submittedName>
</protein>
<dbReference type="CDD" id="cd04301">
    <property type="entry name" value="NAT_SF"/>
    <property type="match status" value="1"/>
</dbReference>
<evidence type="ECO:0000256" key="3">
    <source>
        <dbReference type="SAM" id="MobiDB-lite"/>
    </source>
</evidence>
<dbReference type="PANTHER" id="PTHR43877">
    <property type="entry name" value="AMINOALKYLPHOSPHONATE N-ACETYLTRANSFERASE-RELATED-RELATED"/>
    <property type="match status" value="1"/>
</dbReference>
<dbReference type="Proteomes" id="UP000305887">
    <property type="component" value="Unassembled WGS sequence"/>
</dbReference>
<keyword evidence="6" id="KW-1185">Reference proteome</keyword>
<sequence length="213" mass="24178">MLPEQTPEEIALEAWDGDRWQGGLTARITQRWLFLHLLGVAPEARGQGVGTRLMQAIEEEARARSCLRVWLDTYSFQAPGFYARLGYEEVGRIPDYSPGHARIFLAKPGQLRARESTGQRCRRDATRAQAGAHRLVEQVCRGCGEPEHRHHRRRRKQAPVVIPSLAQDHLEGSCHEQHRRGVQDVDPERQPAQMIQGLGRRRRIGGGGERDQC</sequence>
<evidence type="ECO:0000313" key="6">
    <source>
        <dbReference type="Proteomes" id="UP000305887"/>
    </source>
</evidence>
<dbReference type="InterPro" id="IPR000182">
    <property type="entry name" value="GNAT_dom"/>
</dbReference>
<evidence type="ECO:0000259" key="4">
    <source>
        <dbReference type="PROSITE" id="PS51186"/>
    </source>
</evidence>
<proteinExistence type="predicted"/>